<dbReference type="RefSeq" id="WP_015830548.1">
    <property type="nucleotide sequence ID" value="NC_012969.1"/>
</dbReference>
<dbReference type="PANTHER" id="PTHR30055">
    <property type="entry name" value="HTH-TYPE TRANSCRIPTIONAL REGULATOR RUTR"/>
    <property type="match status" value="1"/>
</dbReference>
<evidence type="ECO:0000259" key="3">
    <source>
        <dbReference type="PROSITE" id="PS50977"/>
    </source>
</evidence>
<dbReference type="PANTHER" id="PTHR30055:SF146">
    <property type="entry name" value="HTH-TYPE TRANSCRIPTIONAL DUAL REGULATOR CECR"/>
    <property type="match status" value="1"/>
</dbReference>
<feature type="domain" description="HTH tetR-type" evidence="3">
    <location>
        <begin position="15"/>
        <end position="75"/>
    </location>
</feature>
<dbReference type="STRING" id="582744.Msip34_1950"/>
<evidence type="ECO:0000256" key="2">
    <source>
        <dbReference type="PROSITE-ProRule" id="PRU00335"/>
    </source>
</evidence>
<dbReference type="Gene3D" id="1.10.357.10">
    <property type="entry name" value="Tetracycline Repressor, domain 2"/>
    <property type="match status" value="1"/>
</dbReference>
<keyword evidence="5" id="KW-1185">Reference proteome</keyword>
<dbReference type="KEGG" id="mei:Msip34_1950"/>
<dbReference type="eggNOG" id="COG1309">
    <property type="taxonomic scope" value="Bacteria"/>
</dbReference>
<reference evidence="5" key="1">
    <citation type="submission" date="2009-07" db="EMBL/GenBank/DDBJ databases">
        <title>Complete sequence of chromosome of Methylovorus sp. SIP3-4.</title>
        <authorList>
            <person name="Lucas S."/>
            <person name="Copeland A."/>
            <person name="Lapidus A."/>
            <person name="Glavina del Rio T."/>
            <person name="Tice H."/>
            <person name="Bruce D."/>
            <person name="Goodwin L."/>
            <person name="Pitluck S."/>
            <person name="Clum A."/>
            <person name="Larimer F."/>
            <person name="Land M."/>
            <person name="Hauser L."/>
            <person name="Kyrpides N."/>
            <person name="Mikhailova N."/>
            <person name="Kayluzhnaya M."/>
            <person name="Chistoserdova L."/>
        </authorList>
    </citation>
    <scope>NUCLEOTIDE SEQUENCE [LARGE SCALE GENOMIC DNA]</scope>
    <source>
        <strain evidence="5">SIP3-4</strain>
    </source>
</reference>
<evidence type="ECO:0000313" key="5">
    <source>
        <dbReference type="Proteomes" id="UP000002743"/>
    </source>
</evidence>
<dbReference type="SUPFAM" id="SSF48498">
    <property type="entry name" value="Tetracyclin repressor-like, C-terminal domain"/>
    <property type="match status" value="1"/>
</dbReference>
<protein>
    <submittedName>
        <fullName evidence="4">Transcriptional regulator, TetR family</fullName>
    </submittedName>
</protein>
<dbReference type="Pfam" id="PF09209">
    <property type="entry name" value="CecR_C"/>
    <property type="match status" value="1"/>
</dbReference>
<dbReference type="PRINTS" id="PR00455">
    <property type="entry name" value="HTHTETR"/>
</dbReference>
<evidence type="ECO:0000313" key="4">
    <source>
        <dbReference type="EMBL" id="ACT51192.1"/>
    </source>
</evidence>
<sequence precursor="true">MSPPTPQTASRTDGAEARQKILLCALKLFAEKGYAKTSVRQIAQAAKVNVSAISYYFTDKAGLYRTVFSMPDLIARPCEFAFSAPGLSLASALQQFFVEFFQPLKMGDVVHDVVKLRHREMLEPTGVWEQEIECEVKPHHLAMAKLLCQHLGVNEPDDEIRSLVMACFGMAVHMYIGQKVIRHMSPQLVENHAALDRMAERYGRYALAMVLDEKARRAGAGEQAS</sequence>
<dbReference type="InterPro" id="IPR036271">
    <property type="entry name" value="Tet_transcr_reg_TetR-rel_C_sf"/>
</dbReference>
<dbReference type="InterPro" id="IPR015292">
    <property type="entry name" value="Tscrpt_reg_YbiH_C"/>
</dbReference>
<dbReference type="InterPro" id="IPR001647">
    <property type="entry name" value="HTH_TetR"/>
</dbReference>
<keyword evidence="1 2" id="KW-0238">DNA-binding</keyword>
<dbReference type="HOGENOM" id="CLU_069356_16_1_4"/>
<dbReference type="Pfam" id="PF00440">
    <property type="entry name" value="TetR_N"/>
    <property type="match status" value="1"/>
</dbReference>
<dbReference type="GO" id="GO:0003700">
    <property type="term" value="F:DNA-binding transcription factor activity"/>
    <property type="evidence" value="ECO:0007669"/>
    <property type="project" value="TreeGrafter"/>
</dbReference>
<dbReference type="EMBL" id="CP001674">
    <property type="protein sequence ID" value="ACT51192.1"/>
    <property type="molecule type" value="Genomic_DNA"/>
</dbReference>
<evidence type="ECO:0000256" key="1">
    <source>
        <dbReference type="ARBA" id="ARBA00023125"/>
    </source>
</evidence>
<dbReference type="InterPro" id="IPR009057">
    <property type="entry name" value="Homeodomain-like_sf"/>
</dbReference>
<organism evidence="4 5">
    <name type="scientific">Methylovorus glucosotrophus (strain SIP3-4)</name>
    <dbReference type="NCBI Taxonomy" id="582744"/>
    <lineage>
        <taxon>Bacteria</taxon>
        <taxon>Pseudomonadati</taxon>
        <taxon>Pseudomonadota</taxon>
        <taxon>Betaproteobacteria</taxon>
        <taxon>Nitrosomonadales</taxon>
        <taxon>Methylophilaceae</taxon>
        <taxon>Methylovorus</taxon>
    </lineage>
</organism>
<dbReference type="GO" id="GO:0000976">
    <property type="term" value="F:transcription cis-regulatory region binding"/>
    <property type="evidence" value="ECO:0007669"/>
    <property type="project" value="TreeGrafter"/>
</dbReference>
<dbReference type="SUPFAM" id="SSF46689">
    <property type="entry name" value="Homeodomain-like"/>
    <property type="match status" value="1"/>
</dbReference>
<feature type="DNA-binding region" description="H-T-H motif" evidence="2">
    <location>
        <begin position="38"/>
        <end position="57"/>
    </location>
</feature>
<dbReference type="Gene3D" id="1.10.10.60">
    <property type="entry name" value="Homeodomain-like"/>
    <property type="match status" value="1"/>
</dbReference>
<accession>C6X749</accession>
<proteinExistence type="predicted"/>
<name>C6X749_METGS</name>
<dbReference type="Proteomes" id="UP000002743">
    <property type="component" value="Chromosome"/>
</dbReference>
<gene>
    <name evidence="4" type="ordered locus">Msip34_1950</name>
</gene>
<dbReference type="AlphaFoldDB" id="C6X749"/>
<reference evidence="4 5" key="2">
    <citation type="journal article" date="2011" name="J. Bacteriol.">
        <title>Genomes of three methylotrophs from a single niche uncover genetic and metabolic divergence of Methylophilaceae.</title>
        <authorList>
            <person name="Lapidus A."/>
            <person name="Clum A."/>
            <person name="Labutti K."/>
            <person name="Kaluzhnaya M.G."/>
            <person name="Lim S."/>
            <person name="Beck D.A."/>
            <person name="Glavina Del Rio T."/>
            <person name="Nolan M."/>
            <person name="Mavromatis K."/>
            <person name="Huntemann M."/>
            <person name="Lucas S."/>
            <person name="Lidstrom M.E."/>
            <person name="Ivanova N."/>
            <person name="Chistoserdova L."/>
        </authorList>
    </citation>
    <scope>NUCLEOTIDE SEQUENCE [LARGE SCALE GENOMIC DNA]</scope>
    <source>
        <strain evidence="4 5">SIP3-4</strain>
    </source>
</reference>
<dbReference type="InterPro" id="IPR050109">
    <property type="entry name" value="HTH-type_TetR-like_transc_reg"/>
</dbReference>
<dbReference type="PROSITE" id="PS50977">
    <property type="entry name" value="HTH_TETR_2"/>
    <property type="match status" value="1"/>
</dbReference>
<dbReference type="OrthoDB" id="9789566at2"/>